<sequence length="81" mass="8764">MKAGLLCATGCWASAAGCASRLPCARAGHEIQSTVAGLLCGVRWRTMIDGRATLRGCYAQISWWRPSAGRLPAKLRRCRDD</sequence>
<evidence type="ECO:0000313" key="2">
    <source>
        <dbReference type="Proteomes" id="UP000250235"/>
    </source>
</evidence>
<organism evidence="1 2">
    <name type="scientific">Dorcoceras hygrometricum</name>
    <dbReference type="NCBI Taxonomy" id="472368"/>
    <lineage>
        <taxon>Eukaryota</taxon>
        <taxon>Viridiplantae</taxon>
        <taxon>Streptophyta</taxon>
        <taxon>Embryophyta</taxon>
        <taxon>Tracheophyta</taxon>
        <taxon>Spermatophyta</taxon>
        <taxon>Magnoliopsida</taxon>
        <taxon>eudicotyledons</taxon>
        <taxon>Gunneridae</taxon>
        <taxon>Pentapetalae</taxon>
        <taxon>asterids</taxon>
        <taxon>lamiids</taxon>
        <taxon>Lamiales</taxon>
        <taxon>Gesneriaceae</taxon>
        <taxon>Didymocarpoideae</taxon>
        <taxon>Trichosporeae</taxon>
        <taxon>Loxocarpinae</taxon>
        <taxon>Dorcoceras</taxon>
    </lineage>
</organism>
<reference evidence="1 2" key="1">
    <citation type="journal article" date="2015" name="Proc. Natl. Acad. Sci. U.S.A.">
        <title>The resurrection genome of Boea hygrometrica: A blueprint for survival of dehydration.</title>
        <authorList>
            <person name="Xiao L."/>
            <person name="Yang G."/>
            <person name="Zhang L."/>
            <person name="Yang X."/>
            <person name="Zhao S."/>
            <person name="Ji Z."/>
            <person name="Zhou Q."/>
            <person name="Hu M."/>
            <person name="Wang Y."/>
            <person name="Chen M."/>
            <person name="Xu Y."/>
            <person name="Jin H."/>
            <person name="Xiao X."/>
            <person name="Hu G."/>
            <person name="Bao F."/>
            <person name="Hu Y."/>
            <person name="Wan P."/>
            <person name="Li L."/>
            <person name="Deng X."/>
            <person name="Kuang T."/>
            <person name="Xiang C."/>
            <person name="Zhu J.K."/>
            <person name="Oliver M.J."/>
            <person name="He Y."/>
        </authorList>
    </citation>
    <scope>NUCLEOTIDE SEQUENCE [LARGE SCALE GENOMIC DNA]</scope>
    <source>
        <strain evidence="2">cv. XS01</strain>
    </source>
</reference>
<dbReference type="AlphaFoldDB" id="A0A2Z6ZQG3"/>
<dbReference type="PROSITE" id="PS51257">
    <property type="entry name" value="PROKAR_LIPOPROTEIN"/>
    <property type="match status" value="1"/>
</dbReference>
<gene>
    <name evidence="1" type="ORF">F511_47693</name>
</gene>
<dbReference type="Proteomes" id="UP000250235">
    <property type="component" value="Unassembled WGS sequence"/>
</dbReference>
<evidence type="ECO:0000313" key="1">
    <source>
        <dbReference type="EMBL" id="KZT75282.1"/>
    </source>
</evidence>
<keyword evidence="2" id="KW-1185">Reference proteome</keyword>
<proteinExistence type="predicted"/>
<dbReference type="EMBL" id="KV298557">
    <property type="protein sequence ID" value="KZT75282.1"/>
    <property type="molecule type" value="Genomic_DNA"/>
</dbReference>
<name>A0A2Z6ZQG3_9LAMI</name>
<accession>A0A2Z6ZQG3</accession>
<protein>
    <submittedName>
        <fullName evidence="1">Uncharacterized protein</fullName>
    </submittedName>
</protein>